<reference evidence="2 3" key="1">
    <citation type="submission" date="2022-05" db="EMBL/GenBank/DDBJ databases">
        <authorList>
            <consortium name="Genoscope - CEA"/>
            <person name="William W."/>
        </authorList>
    </citation>
    <scope>NUCLEOTIDE SEQUENCE [LARGE SCALE GENOMIC DNA]</scope>
</reference>
<protein>
    <submittedName>
        <fullName evidence="2">Uncharacterized protein</fullName>
    </submittedName>
</protein>
<sequence length="250" mass="26952">MPLSVNNVIMARVDYLYFAGASCSGMSQTLDEGCTISDDCSTITCKMNFVEKPITFKLKKNWHLIITNQINKCDEPVTVTASMNVPDLRVTWSHTYTSDDIIEVPRFTVSLPSIFSAGVYVQVQLKDNGDRLHLKASTLCKATCKLLAGGKVLGKGVYPVKVTVMEGDLPISTNDCGGCFVLENLQFLHKAAVIGGPLLVICILVIYCCCCRSRPANQGAVLVTPAVGHTAVMATSTNTTAPMRPLVNVA</sequence>
<keyword evidence="1" id="KW-0472">Membrane</keyword>
<dbReference type="Proteomes" id="UP001159405">
    <property type="component" value="Unassembled WGS sequence"/>
</dbReference>
<keyword evidence="3" id="KW-1185">Reference proteome</keyword>
<name>A0ABN8Q6S7_9CNID</name>
<evidence type="ECO:0000313" key="2">
    <source>
        <dbReference type="EMBL" id="CAH3158475.1"/>
    </source>
</evidence>
<accession>A0ABN8Q6S7</accession>
<organism evidence="2 3">
    <name type="scientific">Porites lobata</name>
    <dbReference type="NCBI Taxonomy" id="104759"/>
    <lineage>
        <taxon>Eukaryota</taxon>
        <taxon>Metazoa</taxon>
        <taxon>Cnidaria</taxon>
        <taxon>Anthozoa</taxon>
        <taxon>Hexacorallia</taxon>
        <taxon>Scleractinia</taxon>
        <taxon>Fungiina</taxon>
        <taxon>Poritidae</taxon>
        <taxon>Porites</taxon>
    </lineage>
</organism>
<keyword evidence="1" id="KW-0812">Transmembrane</keyword>
<evidence type="ECO:0000313" key="3">
    <source>
        <dbReference type="Proteomes" id="UP001159405"/>
    </source>
</evidence>
<proteinExistence type="predicted"/>
<feature type="transmembrane region" description="Helical" evidence="1">
    <location>
        <begin position="191"/>
        <end position="210"/>
    </location>
</feature>
<evidence type="ECO:0000256" key="1">
    <source>
        <dbReference type="SAM" id="Phobius"/>
    </source>
</evidence>
<dbReference type="EMBL" id="CALNXK010000111">
    <property type="protein sequence ID" value="CAH3158475.1"/>
    <property type="molecule type" value="Genomic_DNA"/>
</dbReference>
<keyword evidence="1" id="KW-1133">Transmembrane helix</keyword>
<comment type="caution">
    <text evidence="2">The sequence shown here is derived from an EMBL/GenBank/DDBJ whole genome shotgun (WGS) entry which is preliminary data.</text>
</comment>
<gene>
    <name evidence="2" type="ORF">PLOB_00003174</name>
</gene>